<keyword evidence="1 3" id="KW-0697">Rotamase</keyword>
<evidence type="ECO:0000313" key="6">
    <source>
        <dbReference type="Proteomes" id="UP000325302"/>
    </source>
</evidence>
<keyword evidence="2 3" id="KW-0413">Isomerase</keyword>
<dbReference type="SUPFAM" id="SSF50891">
    <property type="entry name" value="Cyclophilin-like"/>
    <property type="match status" value="1"/>
</dbReference>
<keyword evidence="6" id="KW-1185">Reference proteome</keyword>
<reference evidence="5 6" key="1">
    <citation type="submission" date="2019-03" db="EMBL/GenBank/DDBJ databases">
        <title>Nitrincola sp. nov. isolated from an Indian soda lake.</title>
        <authorList>
            <person name="Joshi A."/>
            <person name="Thite S.V."/>
            <person name="Joseph N."/>
            <person name="Dhotre D."/>
            <person name="Moorthy M."/>
            <person name="Shouche Y.S."/>
        </authorList>
    </citation>
    <scope>NUCLEOTIDE SEQUENCE [LARGE SCALE GENOMIC DNA]</scope>
    <source>
        <strain evidence="5 6">MEB193</strain>
    </source>
</reference>
<dbReference type="GO" id="GO:0003755">
    <property type="term" value="F:peptidyl-prolyl cis-trans isomerase activity"/>
    <property type="evidence" value="ECO:0007669"/>
    <property type="project" value="UniProtKB-UniRule"/>
</dbReference>
<keyword evidence="3" id="KW-0732">Signal</keyword>
<dbReference type="PRINTS" id="PR00153">
    <property type="entry name" value="CSAPPISMRASE"/>
</dbReference>
<protein>
    <recommendedName>
        <fullName evidence="3">Peptidyl-prolyl cis-trans isomerase</fullName>
        <shortName evidence="3">PPIase</shortName>
        <ecNumber evidence="3">5.2.1.8</ecNumber>
    </recommendedName>
</protein>
<dbReference type="PROSITE" id="PS50072">
    <property type="entry name" value="CSA_PPIASE_2"/>
    <property type="match status" value="1"/>
</dbReference>
<evidence type="ECO:0000256" key="3">
    <source>
        <dbReference type="RuleBase" id="RU363019"/>
    </source>
</evidence>
<comment type="catalytic activity">
    <reaction evidence="3">
        <text>[protein]-peptidylproline (omega=180) = [protein]-peptidylproline (omega=0)</text>
        <dbReference type="Rhea" id="RHEA:16237"/>
        <dbReference type="Rhea" id="RHEA-COMP:10747"/>
        <dbReference type="Rhea" id="RHEA-COMP:10748"/>
        <dbReference type="ChEBI" id="CHEBI:83833"/>
        <dbReference type="ChEBI" id="CHEBI:83834"/>
        <dbReference type="EC" id="5.2.1.8"/>
    </reaction>
</comment>
<gene>
    <name evidence="5" type="ORF">E1H14_03090</name>
</gene>
<organism evidence="5 6">
    <name type="scientific">Nitrincola tapanii</name>
    <dbReference type="NCBI Taxonomy" id="1708751"/>
    <lineage>
        <taxon>Bacteria</taxon>
        <taxon>Pseudomonadati</taxon>
        <taxon>Pseudomonadota</taxon>
        <taxon>Gammaproteobacteria</taxon>
        <taxon>Oceanospirillales</taxon>
        <taxon>Oceanospirillaceae</taxon>
        <taxon>Nitrincola</taxon>
    </lineage>
</organism>
<evidence type="ECO:0000313" key="5">
    <source>
        <dbReference type="EMBL" id="KAA0875938.1"/>
    </source>
</evidence>
<comment type="caution">
    <text evidence="5">The sequence shown here is derived from an EMBL/GenBank/DDBJ whole genome shotgun (WGS) entry which is preliminary data.</text>
</comment>
<dbReference type="OrthoDB" id="9807797at2"/>
<dbReference type="AlphaFoldDB" id="A0A5A9W735"/>
<evidence type="ECO:0000256" key="1">
    <source>
        <dbReference type="ARBA" id="ARBA00023110"/>
    </source>
</evidence>
<dbReference type="EMBL" id="SMRS01000002">
    <property type="protein sequence ID" value="KAA0875938.1"/>
    <property type="molecule type" value="Genomic_DNA"/>
</dbReference>
<evidence type="ECO:0000256" key="2">
    <source>
        <dbReference type="ARBA" id="ARBA00023235"/>
    </source>
</evidence>
<dbReference type="Proteomes" id="UP000325302">
    <property type="component" value="Unassembled WGS sequence"/>
</dbReference>
<name>A0A5A9W735_9GAMM</name>
<feature type="chain" id="PRO_5023154849" description="Peptidyl-prolyl cis-trans isomerase" evidence="3">
    <location>
        <begin position="27"/>
        <end position="208"/>
    </location>
</feature>
<dbReference type="InterPro" id="IPR002130">
    <property type="entry name" value="Cyclophilin-type_PPIase_dom"/>
</dbReference>
<evidence type="ECO:0000259" key="4">
    <source>
        <dbReference type="PROSITE" id="PS50072"/>
    </source>
</evidence>
<dbReference type="PANTHER" id="PTHR43246">
    <property type="entry name" value="PEPTIDYL-PROLYL CIS-TRANS ISOMERASE CYP38, CHLOROPLASTIC"/>
    <property type="match status" value="1"/>
</dbReference>
<dbReference type="Pfam" id="PF00160">
    <property type="entry name" value="Pro_isomerase"/>
    <property type="match status" value="1"/>
</dbReference>
<feature type="domain" description="PPIase cyclophilin-type" evidence="4">
    <location>
        <begin position="34"/>
        <end position="188"/>
    </location>
</feature>
<dbReference type="CDD" id="cd01920">
    <property type="entry name" value="cyclophilin_EcCYP_like"/>
    <property type="match status" value="1"/>
</dbReference>
<sequence>MNVTLPRNLSLILILLVSLLLSPAWADNPKVRFETSLGQIDIELFAKEAPLTVENFLRHVDAGFYEGIIFHRVIPGFVIQGGGFNARLEQKTPLARVRNESDNGLKNQRGTLSMARTNDPHSASSQFFINLVNNASLDAQPGRPGYAVFGQVIEGMDKVDAIAQGRTTRVGPHRDVPEQAVIILSAQRLELAKTQEKADPDRDEEKFE</sequence>
<feature type="signal peptide" evidence="3">
    <location>
        <begin position="1"/>
        <end position="26"/>
    </location>
</feature>
<dbReference type="EC" id="5.2.1.8" evidence="3"/>
<dbReference type="InterPro" id="IPR029000">
    <property type="entry name" value="Cyclophilin-like_dom_sf"/>
</dbReference>
<comment type="similarity">
    <text evidence="3">Belongs to the cyclophilin-type PPIase family.</text>
</comment>
<comment type="function">
    <text evidence="3">PPIases accelerate the folding of proteins. It catalyzes the cis-trans isomerization of proline imidic peptide bonds in oligopeptides.</text>
</comment>
<dbReference type="InterPro" id="IPR044665">
    <property type="entry name" value="E_coli_cyclophilin_A-like"/>
</dbReference>
<accession>A0A5A9W735</accession>
<proteinExistence type="inferred from homology"/>
<dbReference type="Gene3D" id="2.40.100.10">
    <property type="entry name" value="Cyclophilin-like"/>
    <property type="match status" value="1"/>
</dbReference>